<feature type="signal peptide" evidence="2">
    <location>
        <begin position="1"/>
        <end position="18"/>
    </location>
</feature>
<name>A0A291GSZ9_9MICO</name>
<evidence type="ECO:0000256" key="1">
    <source>
        <dbReference type="SAM" id="MobiDB-lite"/>
    </source>
</evidence>
<keyword evidence="2" id="KW-0732">Signal</keyword>
<dbReference type="AlphaFoldDB" id="A0A291GSZ9"/>
<organism evidence="3 4">
    <name type="scientific">Brachybacterium vulturis</name>
    <dbReference type="NCBI Taxonomy" id="2017484"/>
    <lineage>
        <taxon>Bacteria</taxon>
        <taxon>Bacillati</taxon>
        <taxon>Actinomycetota</taxon>
        <taxon>Actinomycetes</taxon>
        <taxon>Micrococcales</taxon>
        <taxon>Dermabacteraceae</taxon>
        <taxon>Brachybacterium</taxon>
    </lineage>
</organism>
<dbReference type="KEGG" id="brz:CFK38_08550"/>
<dbReference type="Pfam" id="PF18986">
    <property type="entry name" value="DUF5719"/>
    <property type="match status" value="1"/>
</dbReference>
<accession>A0A291GSZ9</accession>
<keyword evidence="4" id="KW-1185">Reference proteome</keyword>
<dbReference type="EMBL" id="CP023563">
    <property type="protein sequence ID" value="ATG53176.1"/>
    <property type="molecule type" value="Genomic_DNA"/>
</dbReference>
<evidence type="ECO:0008006" key="5">
    <source>
        <dbReference type="Google" id="ProtNLM"/>
    </source>
</evidence>
<evidence type="ECO:0000256" key="2">
    <source>
        <dbReference type="SAM" id="SignalP"/>
    </source>
</evidence>
<proteinExistence type="predicted"/>
<dbReference type="Proteomes" id="UP000218165">
    <property type="component" value="Chromosome"/>
</dbReference>
<feature type="chain" id="PRO_5012064230" description="Large extracellular alpha-helical protein" evidence="2">
    <location>
        <begin position="19"/>
        <end position="517"/>
    </location>
</feature>
<gene>
    <name evidence="3" type="ORF">CFK38_08550</name>
</gene>
<reference evidence="4" key="1">
    <citation type="submission" date="2017-09" db="EMBL/GenBank/DDBJ databases">
        <title>Brachybacterium sp. VM2412.</title>
        <authorList>
            <person name="Tak E.J."/>
            <person name="Bae J.-W."/>
        </authorList>
    </citation>
    <scope>NUCLEOTIDE SEQUENCE [LARGE SCALE GENOMIC DNA]</scope>
    <source>
        <strain evidence="4">VM2412</strain>
    </source>
</reference>
<feature type="region of interest" description="Disordered" evidence="1">
    <location>
        <begin position="482"/>
        <end position="517"/>
    </location>
</feature>
<evidence type="ECO:0000313" key="3">
    <source>
        <dbReference type="EMBL" id="ATG53176.1"/>
    </source>
</evidence>
<protein>
    <recommendedName>
        <fullName evidence="5">Large extracellular alpha-helical protein</fullName>
    </recommendedName>
</protein>
<sequence length="517" mass="51396">MLALAALISLALAVGAVAVTPPPAPQTVERAAAQSQPGASTRWCHGPLELPEGLLDAGPDEDLALTPPSPAVSLRTVSVEPASSLLFGRVSASRTLQEDDGSVRAPAIVAEAADGSVLGDEPASQDLGASVLGVTGVEDAPHVTSATSDGGRPVADTVQSTLTGSGDYRSFALTRCGEPVTEASFLGVSTEKGDSAVLVLRNPTERAATASVQLWTQDGPAAMEGRSQVVVAPGQEQRVLLESVAPGQAAVGVGVSVLGAPLSMYVQSTERDGLTPGGAEILAPLPAAGTELMMPGVEVAGTAPTLVLANSQGSATTASVEVIGPQGPVEAAVPETIDLPAGTVVSTPLEGLPDGTYAVIARSESPVTAVTRSELAGADLPGDTIGAPVDFALVSPAPAIGSHALSSLPTQGSAGQLTLIGSMDSAVTVIPMAADGSAGEPLSLDASADATVSLTSEQLQIGEERAVGVTVVPEVPGAVHASWSQRESDGTDASLLSSLPVLPARGGQDPVTVRLSP</sequence>
<dbReference type="InterPro" id="IPR043777">
    <property type="entry name" value="DUF5719"/>
</dbReference>
<evidence type="ECO:0000313" key="4">
    <source>
        <dbReference type="Proteomes" id="UP000218165"/>
    </source>
</evidence>
<dbReference type="OrthoDB" id="3264966at2"/>